<evidence type="ECO:0000313" key="3">
    <source>
        <dbReference type="Proteomes" id="UP001595812"/>
    </source>
</evidence>
<dbReference type="InterPro" id="IPR023631">
    <property type="entry name" value="Amidase_dom"/>
</dbReference>
<dbReference type="PANTHER" id="PTHR42678">
    <property type="entry name" value="AMIDASE"/>
    <property type="match status" value="1"/>
</dbReference>
<dbReference type="InterPro" id="IPR036928">
    <property type="entry name" value="AS_sf"/>
</dbReference>
<dbReference type="Pfam" id="PF01425">
    <property type="entry name" value="Amidase"/>
    <property type="match status" value="1"/>
</dbReference>
<dbReference type="EMBL" id="JBHSAT010000004">
    <property type="protein sequence ID" value="MFC3877225.1"/>
    <property type="molecule type" value="Genomic_DNA"/>
</dbReference>
<evidence type="ECO:0000259" key="1">
    <source>
        <dbReference type="Pfam" id="PF01425"/>
    </source>
</evidence>
<organism evidence="2 3">
    <name type="scientific">Winogradskyella maritima</name>
    <dbReference type="NCBI Taxonomy" id="1517766"/>
    <lineage>
        <taxon>Bacteria</taxon>
        <taxon>Pseudomonadati</taxon>
        <taxon>Bacteroidota</taxon>
        <taxon>Flavobacteriia</taxon>
        <taxon>Flavobacteriales</taxon>
        <taxon>Flavobacteriaceae</taxon>
        <taxon>Winogradskyella</taxon>
    </lineage>
</organism>
<sequence>MHKYLFLSAFFIIASCKNTSTTTSEDVKDKTETAVDNTDTDLSDISTKDFREFKVLDSKNLTKSEIWENVSPKMDDFTEADYNRLKAMVIEKDIPTLQKLRSENKFTYEELVKFYLYRIRKYDRENDKSLNSVIAVNPNVIAEAQQKDREFLNRKRKHKIFGMPILLKDNINASGMATTAGALALKNNTTEDAFIVEQLKEQGALILGKANLSEWAYFFCGDCPSGYSAIGGQTLNPYGRRVFDTGGSSSGSGASVAANFAVAAIGSETSGSILSPSSQNSVVGLKPTIGLVSRSGIVPISSTLDTAGPMTKFVVDNAIVLDAMFGEDESDSKTIYSIWDRNFYDKDLMNASLEGKRFGAPKRLMENKLYVDALDVLKSKGAEIVEIDEESLGLPNFIRLLNVDMKRDLPAYLENYANKDLGFKDVDDIMAFNLQDSLNAMPYGQRLFEGISADMGDDDFLEKIRDTLYRNGKLYFDKPLQSLKLDGFLSINNFHAGFAAVAEYPAITVPMGYDEDGEPKGLTFISIRLREKQLLEWAYVYEQASKARKAPTLF</sequence>
<keyword evidence="3" id="KW-1185">Reference proteome</keyword>
<dbReference type="PROSITE" id="PS51257">
    <property type="entry name" value="PROKAR_LIPOPROTEIN"/>
    <property type="match status" value="1"/>
</dbReference>
<feature type="domain" description="Amidase" evidence="1">
    <location>
        <begin position="110"/>
        <end position="437"/>
    </location>
</feature>
<dbReference type="Gene3D" id="3.90.1300.10">
    <property type="entry name" value="Amidase signature (AS) domain"/>
    <property type="match status" value="1"/>
</dbReference>
<comment type="caution">
    <text evidence="2">The sequence shown here is derived from an EMBL/GenBank/DDBJ whole genome shotgun (WGS) entry which is preliminary data.</text>
</comment>
<proteinExistence type="predicted"/>
<name>A0ABV8AHU7_9FLAO</name>
<reference evidence="3" key="1">
    <citation type="journal article" date="2019" name="Int. J. Syst. Evol. Microbiol.">
        <title>The Global Catalogue of Microorganisms (GCM) 10K type strain sequencing project: providing services to taxonomists for standard genome sequencing and annotation.</title>
        <authorList>
            <consortium name="The Broad Institute Genomics Platform"/>
            <consortium name="The Broad Institute Genome Sequencing Center for Infectious Disease"/>
            <person name="Wu L."/>
            <person name="Ma J."/>
        </authorList>
    </citation>
    <scope>NUCLEOTIDE SEQUENCE [LARGE SCALE GENOMIC DNA]</scope>
    <source>
        <strain evidence="3">CECT 8979</strain>
    </source>
</reference>
<evidence type="ECO:0000313" key="2">
    <source>
        <dbReference type="EMBL" id="MFC3877225.1"/>
    </source>
</evidence>
<dbReference type="SUPFAM" id="SSF75304">
    <property type="entry name" value="Amidase signature (AS) enzymes"/>
    <property type="match status" value="1"/>
</dbReference>
<gene>
    <name evidence="2" type="ORF">ACFOSX_08280</name>
</gene>
<dbReference type="RefSeq" id="WP_386099105.1">
    <property type="nucleotide sequence ID" value="NZ_JBHSAT010000004.1"/>
</dbReference>
<accession>A0ABV8AHU7</accession>
<protein>
    <submittedName>
        <fullName evidence="2">Amidase family protein</fullName>
    </submittedName>
</protein>
<dbReference type="Proteomes" id="UP001595812">
    <property type="component" value="Unassembled WGS sequence"/>
</dbReference>
<dbReference type="PANTHER" id="PTHR42678:SF34">
    <property type="entry name" value="OS04G0183300 PROTEIN"/>
    <property type="match status" value="1"/>
</dbReference>